<dbReference type="Gene3D" id="2.60.40.10">
    <property type="entry name" value="Immunoglobulins"/>
    <property type="match status" value="2"/>
</dbReference>
<dbReference type="SUPFAM" id="SSF49452">
    <property type="entry name" value="Starch-binding domain-like"/>
    <property type="match status" value="1"/>
</dbReference>
<dbReference type="SMART" id="SM00060">
    <property type="entry name" value="FN3"/>
    <property type="match status" value="2"/>
</dbReference>
<gene>
    <name evidence="3" type="ORF">IAB88_09465</name>
</gene>
<accession>A0A9D9ISD5</accession>
<organism evidence="3 4">
    <name type="scientific">Candidatus Limisoma faecipullorum</name>
    <dbReference type="NCBI Taxonomy" id="2840854"/>
    <lineage>
        <taxon>Bacteria</taxon>
        <taxon>Pseudomonadati</taxon>
        <taxon>Bacteroidota</taxon>
        <taxon>Bacteroidia</taxon>
        <taxon>Bacteroidales</taxon>
        <taxon>Candidatus Limisoma</taxon>
    </lineage>
</organism>
<reference evidence="3" key="2">
    <citation type="journal article" date="2021" name="PeerJ">
        <title>Extensive microbial diversity within the chicken gut microbiome revealed by metagenomics and culture.</title>
        <authorList>
            <person name="Gilroy R."/>
            <person name="Ravi A."/>
            <person name="Getino M."/>
            <person name="Pursley I."/>
            <person name="Horton D.L."/>
            <person name="Alikhan N.F."/>
            <person name="Baker D."/>
            <person name="Gharbi K."/>
            <person name="Hall N."/>
            <person name="Watson M."/>
            <person name="Adriaenssens E.M."/>
            <person name="Foster-Nyarko E."/>
            <person name="Jarju S."/>
            <person name="Secka A."/>
            <person name="Antonio M."/>
            <person name="Oren A."/>
            <person name="Chaudhuri R.R."/>
            <person name="La Ragione R."/>
            <person name="Hildebrand F."/>
            <person name="Pallen M.J."/>
        </authorList>
    </citation>
    <scope>NUCLEOTIDE SEQUENCE</scope>
    <source>
        <strain evidence="3">6919</strain>
    </source>
</reference>
<dbReference type="GO" id="GO:0030246">
    <property type="term" value="F:carbohydrate binding"/>
    <property type="evidence" value="ECO:0007669"/>
    <property type="project" value="InterPro"/>
</dbReference>
<dbReference type="NCBIfam" id="NF038128">
    <property type="entry name" value="choice_anch_J"/>
    <property type="match status" value="1"/>
</dbReference>
<feature type="chain" id="PRO_5038476124" evidence="1">
    <location>
        <begin position="26"/>
        <end position="1833"/>
    </location>
</feature>
<dbReference type="InterPro" id="IPR013784">
    <property type="entry name" value="Carb-bd-like_fold"/>
</dbReference>
<evidence type="ECO:0000256" key="1">
    <source>
        <dbReference type="SAM" id="SignalP"/>
    </source>
</evidence>
<dbReference type="Pfam" id="PF13620">
    <property type="entry name" value="CarboxypepD_reg"/>
    <property type="match status" value="2"/>
</dbReference>
<dbReference type="InterPro" id="IPR036116">
    <property type="entry name" value="FN3_sf"/>
</dbReference>
<dbReference type="SUPFAM" id="SSF49265">
    <property type="entry name" value="Fibronectin type III"/>
    <property type="match status" value="1"/>
</dbReference>
<dbReference type="GO" id="GO:0004180">
    <property type="term" value="F:carboxypeptidase activity"/>
    <property type="evidence" value="ECO:0007669"/>
    <property type="project" value="UniProtKB-KW"/>
</dbReference>
<protein>
    <submittedName>
        <fullName evidence="3">Carboxypeptidase regulatory-like domain-containing protein</fullName>
    </submittedName>
</protein>
<keyword evidence="3" id="KW-0121">Carboxypeptidase</keyword>
<dbReference type="InterPro" id="IPR008979">
    <property type="entry name" value="Galactose-bd-like_sf"/>
</dbReference>
<dbReference type="InterPro" id="IPR011635">
    <property type="entry name" value="CARDB"/>
</dbReference>
<feature type="signal peptide" evidence="1">
    <location>
        <begin position="1"/>
        <end position="25"/>
    </location>
</feature>
<name>A0A9D9ISD5_9BACT</name>
<dbReference type="NCBIfam" id="TIGR04183">
    <property type="entry name" value="Por_Secre_tail"/>
    <property type="match status" value="1"/>
</dbReference>
<dbReference type="EMBL" id="JADIMC010000114">
    <property type="protein sequence ID" value="MBO8477204.1"/>
    <property type="molecule type" value="Genomic_DNA"/>
</dbReference>
<comment type="caution">
    <text evidence="3">The sequence shown here is derived from an EMBL/GenBank/DDBJ whole genome shotgun (WGS) entry which is preliminary data.</text>
</comment>
<keyword evidence="1" id="KW-0732">Signal</keyword>
<dbReference type="InterPro" id="IPR003961">
    <property type="entry name" value="FN3_dom"/>
</dbReference>
<dbReference type="InterPro" id="IPR008969">
    <property type="entry name" value="CarboxyPept-like_regulatory"/>
</dbReference>
<evidence type="ECO:0000313" key="4">
    <source>
        <dbReference type="Proteomes" id="UP000823598"/>
    </source>
</evidence>
<feature type="domain" description="Fibronectin type-III" evidence="2">
    <location>
        <begin position="397"/>
        <end position="488"/>
    </location>
</feature>
<dbReference type="PROSITE" id="PS50853">
    <property type="entry name" value="FN3"/>
    <property type="match status" value="1"/>
</dbReference>
<reference evidence="3" key="1">
    <citation type="submission" date="2020-10" db="EMBL/GenBank/DDBJ databases">
        <authorList>
            <person name="Gilroy R."/>
        </authorList>
    </citation>
    <scope>NUCLEOTIDE SEQUENCE</scope>
    <source>
        <strain evidence="3">6919</strain>
    </source>
</reference>
<dbReference type="Pfam" id="PF18962">
    <property type="entry name" value="Por_Secre_tail"/>
    <property type="match status" value="1"/>
</dbReference>
<dbReference type="SUPFAM" id="SSF75011">
    <property type="entry name" value="3-carboxy-cis,cis-mucoante lactonizing enzyme"/>
    <property type="match status" value="1"/>
</dbReference>
<evidence type="ECO:0000259" key="2">
    <source>
        <dbReference type="PROSITE" id="PS50853"/>
    </source>
</evidence>
<dbReference type="InterPro" id="IPR026444">
    <property type="entry name" value="Secre_tail"/>
</dbReference>
<dbReference type="Proteomes" id="UP000823598">
    <property type="component" value="Unassembled WGS sequence"/>
</dbReference>
<dbReference type="Gene3D" id="2.60.40.1120">
    <property type="entry name" value="Carboxypeptidase-like, regulatory domain"/>
    <property type="match status" value="2"/>
</dbReference>
<proteinExistence type="predicted"/>
<dbReference type="SUPFAM" id="SSF49785">
    <property type="entry name" value="Galactose-binding domain-like"/>
    <property type="match status" value="1"/>
</dbReference>
<evidence type="ECO:0000313" key="3">
    <source>
        <dbReference type="EMBL" id="MBO8477204.1"/>
    </source>
</evidence>
<dbReference type="CDD" id="cd00063">
    <property type="entry name" value="FN3"/>
    <property type="match status" value="1"/>
</dbReference>
<keyword evidence="3" id="KW-0645">Protease</keyword>
<dbReference type="InterPro" id="IPR013783">
    <property type="entry name" value="Ig-like_fold"/>
</dbReference>
<dbReference type="SUPFAM" id="SSF49464">
    <property type="entry name" value="Carboxypeptidase regulatory domain-like"/>
    <property type="match status" value="1"/>
</dbReference>
<sequence length="1833" mass="198198">MCKFKACLKAAFLALCLVFSFSMKAAGLPLKMNNGQELDAYGILLFDQGSQTNQIVSFKIPSVDSFNSLFSMGSLYATAGACVDGKYYFVSTAFGTTSSAPDKLYCFDLDTQATPEEVGSITGIENKVNAITYDYSTGTMFLVACNLGATGEQGFGALYTIDIKNAAVTKVADLDRYFFAMACTYDGQLYGVTKYGDFCKINKTDGAVEVIGATGYSPTGDSSLEFNHTDGTLYWAVNSMIPGYGDTNDILCTIDLATGKATEVGTLGSAGDASITGMYIPFNASATGTPDAVSDFVVTPDANGACKATLEWFNPSTVFNGGELASLKQVDIYRNDELIESLADEDAKTPGVYIEYVDEIEGETGLLVEYKVVPVNEVGNGVEAVAEVYVGKDVPAAPGSVSVVKNAPDDVTIAWTAPETGLNGGWIDRASLVYTVKRGEVTVADGISELTFNDKVTEISTYTYEVIASTANGEGGKVVAEPVVLGPANKMPYNCTFTTEELKAWQIVDADNDGRVWSAGYTGGMQYNNPTYPPSTTASDDWLISHSFYLEAGKNYKFAIDIKTSSSGAANLKMCLGKEGTVEAMTTTLLDLPDYRSEYLNYSYQWNTEETMFTVEETGYYNIGIYTYSAAKTGFLYVNNVSLEQIADNNLLLDAFTGPAYVVAGNSYTYTATVLNKGKNAASSYSVNLINAESGETLATAASAAALEAGASAELTLVWTPESEGNISVAAKVDYDADEIESDDTSDAIAVEVRPAGSAEYVELAPTGWNQYAIASLYYKYAVAQNVYTAEELGHDCGVIESYSFYVNSSSPSAVEAVPFKVYMANTSAAPTDRTWIPESEWTLVYDGTIDIPDGQSTVKVTLDKKFQLEKGKNLAVFTTHDLGDKYYSGVVFGTYSIADSYGTYYYTSSWTEFSYSSYGSSLFNQKAAIALDMQCSGAVISGTLTDADGNPVAGALVTLSGDNITTTSDENGEYAFYAVKDGSYTVTVNAERYHPAEAEVTVDGGDAVKDFQLEELSYYKVSGKVVLADGSPLADATVTVVAIDEFTATTGADGAFAFDEIPALGEACPLTVEKEWFATAETEFTLTDGDLDLGNISAEYLKYRPVNVSAVPTEDMSSVDVSWADADAAVALRVDEGTSATSMGIDNATDKTVLGTVYREPVVLDGISWYQTSAGGPHYYVTAYVFALDGDGNPTGNVLYQQDVNVPADNQWVEVALDEKIYAPDGCVVALGYEGYLGVGADSGKSFEYPFLKNRHVFAATYTNGDFDYIEDHGMAQNLMIRATGKRLADNGGEESEVEEGSVMPDFCKYNVYRLSETQISTPDAWTLVKENAETAEFTDTPADLPDGVYAYAVRTVYPDGTMSEASMSQFVGYHMYTKVTVNVKSNSEGEGAKGALVSMTGRNRQHSYSVAVGESGQVVLPEVVKDKYDMAITLEGYETVNVEIDFSTENIYTTETYLLKEVISDPVNLAVENYDKNAKTALFTWNTSAVIFDDFEDHEDFAINSPGKAGWEYWDLDGQPTWGFDNASFEGNGDYMSFMVFNPSAAETTNPDMPLTKYPMLAPHSGNKYLASFAALVQNDDWLISPELSYAHDFQFSFYASSAAQAEGMPDYFSVGYSMVDEPEEDDFVWMAERLTPFTYWMEYSYTIPAGAKRVAIRNVSNADGWILMLDDIYIGSLPQKRMMKAPAAEDVQRPAVSYNVYLDGNLVATTDQISYRFVGLKEGAHTASVEAVYYSGTSKLESVRFGEDAGIGGIYGSQVKVYPNPTSGFLKVEGDYTHLTLMNANGVAVKAYEGLQDNIDLSDLPAGIYFLNIENKNTGANEMQKVSIVK</sequence>
<dbReference type="Pfam" id="PF07705">
    <property type="entry name" value="CARDB"/>
    <property type="match status" value="1"/>
</dbReference>
<dbReference type="Gene3D" id="2.60.120.200">
    <property type="match status" value="2"/>
</dbReference>
<keyword evidence="3" id="KW-0378">Hydrolase</keyword>